<gene>
    <name evidence="1" type="ORF">MLD38_019917</name>
</gene>
<sequence length="1818" mass="198943">MNITSAPRSLEEANDGRAGNEDETTRAKEESEKSASLPFYKLFGFADSLDLALMVVGTVGAIGNGMAMPLMTLLLGEAINAFGQNQSGHHLVHLVAKISLKFVYLACLAAASAFLQVACWMTTGERQATRIRGLYLQTILRQDIPYFDKETNTGEVAGRISGDTVLIQDAMGEKVGKFLQLTTTFFGGFIIAFFKGWLLTLVLLTSIPLLVACGAVLSIFTAKAAIKGQSAYARAANIAEQTISSIRTVASFTGEKLAIAKYDKFLVDAYKSGVQEGIATGLSAGFMWLIVFSTYALATWFGGKMILEKGYTGGEVLNVIIAILTGSVSLGQASPCMSAFAAGKAAAANMFEMINREPQINLDDTTGMKLDDIRGVIELKDVCFSYPVRLDERIFDGLSLHIPHGTSAALVGPSGSGKSTVISLIERFYDPQAGEVLIDSINLKDFNLKWIRSKIGLVSQEPMLFTASIKDNIMYGKEGATTEEIRTAVELANAANFIDKLPQGIDTMVGEHGTQLSGGQKQRIAIARAILKDPKILLLDEATSALDAESERVVQEAMDQMMGSRTTVIVAHRLSTVKSADMIAVIHNGKIVEKGKHSELLLNSEGAYSQLVHLQEVKQESDRVAEALDTPDDQVAEALDKPDGHSVSRNSSFRGPASLRTVSRVSSGGSFSVSSRIHNVGPDIADNGQEGQIPASGGDEEKLRPMEVAISRIARLNKPEIPVLLAGTIFAIISGIIFPIYGLMLSRVIKTFYEVPEKLRKDSEFWAAMFVALGLVSCLSNSAQTYFFYVAGCKLIQRVRSLCFTKVVHMDVGWFDETEHSSGVIGAKLSVDATSLRGLVGDAVSRYVQNTACGVVGLVIAFASSWQLAFIILAMLPLLFLSGYAQMKFMKGYSADAKMMYEEASQVATDAVGNIRTVASFCAEEKIIRLYAKKCEGPMKAGIMQGIVCGLGFGMSLFLLYSVYGTCFYAGAWFVQDGKTTFVDVFRVLLALTLASIGITESSSLSPDSSKAKTAAASVFGILDHKSNIDPSDESGSVLENVVGEIVLHNVTFKYPSRPDVLIFRDLSLAIQAGKTIALVGESGSGKSTVIALLQRFYDPDSGYISLDGVNIKSLQLKWYRQLMGLVSQEPILFNDTVRANIAYGKEGDALETEILAASELANAHNFISSLDQGYETFVGERGAQLSGGQKQRVAIARAIMRDPRILLLDEATSALDAESESAVQDALDKVMVNRTTVVVAHRLSTIKNADVIAVVKDGAIVEKGSHDKLIGIEGGVYAALVMLHRNAAAPQHLFHFRGAISNRISVMAGAEKKKPNASASTGGKKKEVKKETGLGLSIKKDENFGDWYQEVVVNGEMIEYYDISGCYILRPWAMSIWEIMQEFFDAEIKKMKIKNCYFPLFVSPGVLQKEKDHIEGFAPEVAWVTKSGDSDLEVPIAIRPTSETVMYPFYSKWIRGHRDLPLKLNQWCNVVRWEFSNPTPFIRSREFLWQEGHTAFATKEEADREVLQILELYKRIYEEFLAIPVIKGKKSELEKFAGGFYTTSVEAFIPNTGRGVQGATSHCLGQNFAKMFEIYFENEKGEKNMVWQNSWAYSTRTIGVMVMVHGDDKGLVLPPKVASVQVVVIPVPYKDADMQGILDACTSTMNTLCEAGIRAEIDLRDNYSPGWKYSNWELKGVPLRIEIGPKDFANNQVRAVRRDNSAKCDIPQANLVEKVKELLDDIQKSLFNAAKEKRDACVQVVMTWEEFLEALGQKKLILAPWCDEEEVEKDVKARTKGETGAAKTLCCPFEQPELPEGTKCFASGKPAKVWSYWGRSY</sequence>
<evidence type="ECO:0000313" key="2">
    <source>
        <dbReference type="Proteomes" id="UP001057402"/>
    </source>
</evidence>
<reference evidence="2" key="1">
    <citation type="journal article" date="2023" name="Front. Plant Sci.">
        <title>Chromosomal-level genome assembly of Melastoma candidum provides insights into trichome evolution.</title>
        <authorList>
            <person name="Zhong Y."/>
            <person name="Wu W."/>
            <person name="Sun C."/>
            <person name="Zou P."/>
            <person name="Liu Y."/>
            <person name="Dai S."/>
            <person name="Zhou R."/>
        </authorList>
    </citation>
    <scope>NUCLEOTIDE SEQUENCE [LARGE SCALE GENOMIC DNA]</scope>
</reference>
<protein>
    <submittedName>
        <fullName evidence="1">Uncharacterized protein</fullName>
    </submittedName>
</protein>
<name>A0ACB9QE99_9MYRT</name>
<accession>A0ACB9QE99</accession>
<dbReference type="EMBL" id="CM042885">
    <property type="protein sequence ID" value="KAI4363740.1"/>
    <property type="molecule type" value="Genomic_DNA"/>
</dbReference>
<proteinExistence type="predicted"/>
<dbReference type="Proteomes" id="UP001057402">
    <property type="component" value="Chromosome 6"/>
</dbReference>
<keyword evidence="2" id="KW-1185">Reference proteome</keyword>
<evidence type="ECO:0000313" key="1">
    <source>
        <dbReference type="EMBL" id="KAI4363740.1"/>
    </source>
</evidence>
<organism evidence="1 2">
    <name type="scientific">Melastoma candidum</name>
    <dbReference type="NCBI Taxonomy" id="119954"/>
    <lineage>
        <taxon>Eukaryota</taxon>
        <taxon>Viridiplantae</taxon>
        <taxon>Streptophyta</taxon>
        <taxon>Embryophyta</taxon>
        <taxon>Tracheophyta</taxon>
        <taxon>Spermatophyta</taxon>
        <taxon>Magnoliopsida</taxon>
        <taxon>eudicotyledons</taxon>
        <taxon>Gunneridae</taxon>
        <taxon>Pentapetalae</taxon>
        <taxon>rosids</taxon>
        <taxon>malvids</taxon>
        <taxon>Myrtales</taxon>
        <taxon>Melastomataceae</taxon>
        <taxon>Melastomatoideae</taxon>
        <taxon>Melastomateae</taxon>
        <taxon>Melastoma</taxon>
    </lineage>
</organism>
<comment type="caution">
    <text evidence="1">The sequence shown here is derived from an EMBL/GenBank/DDBJ whole genome shotgun (WGS) entry which is preliminary data.</text>
</comment>